<organism evidence="1 2">
    <name type="scientific">Escherichia coli</name>
    <dbReference type="NCBI Taxonomy" id="562"/>
    <lineage>
        <taxon>Bacteria</taxon>
        <taxon>Pseudomonadati</taxon>
        <taxon>Pseudomonadota</taxon>
        <taxon>Gammaproteobacteria</taxon>
        <taxon>Enterobacterales</taxon>
        <taxon>Enterobacteriaceae</taxon>
        <taxon>Escherichia</taxon>
    </lineage>
</organism>
<name>A0A3L5H6E8_ECOLX</name>
<reference evidence="1 2" key="1">
    <citation type="submission" date="2018-10" db="EMBL/GenBank/DDBJ databases">
        <authorList>
            <consortium name="NARMS: The National Antimicrobial Resistance Monitoring System"/>
        </authorList>
    </citation>
    <scope>NUCLEOTIDE SEQUENCE [LARGE SCALE GENOMIC DNA]</scope>
    <source>
        <strain evidence="1 2">CVM N17EC0276</strain>
    </source>
</reference>
<sequence length="81" mass="8671">MDTHPPGVQPSPGTGRHPAPQQPLLWRYQFVHLLPAGTALFTKQRRASPDDGLITQSIRAAATAGVLLCFVEKPTDLAGSI</sequence>
<protein>
    <submittedName>
        <fullName evidence="1">Uncharacterized protein</fullName>
    </submittedName>
</protein>
<gene>
    <name evidence="1" type="ORF">D9E49_22185</name>
</gene>
<evidence type="ECO:0000313" key="2">
    <source>
        <dbReference type="Proteomes" id="UP000271175"/>
    </source>
</evidence>
<evidence type="ECO:0000313" key="1">
    <source>
        <dbReference type="EMBL" id="MIB63064.1"/>
    </source>
</evidence>
<accession>A0A3L5H6E8</accession>
<dbReference type="EMBL" id="ROAL01000027">
    <property type="protein sequence ID" value="MIB63064.1"/>
    <property type="molecule type" value="Genomic_DNA"/>
</dbReference>
<dbReference type="AlphaFoldDB" id="A0A3L5H6E8"/>
<comment type="caution">
    <text evidence="1">The sequence shown here is derived from an EMBL/GenBank/DDBJ whole genome shotgun (WGS) entry which is preliminary data.</text>
</comment>
<dbReference type="Proteomes" id="UP000271175">
    <property type="component" value="Unassembled WGS sequence"/>
</dbReference>
<proteinExistence type="predicted"/>